<dbReference type="InterPro" id="IPR027417">
    <property type="entry name" value="P-loop_NTPase"/>
</dbReference>
<dbReference type="AlphaFoldDB" id="A0A926XTX7"/>
<dbReference type="PANTHER" id="PTHR43566">
    <property type="entry name" value="CONSERVED PROTEIN"/>
    <property type="match status" value="1"/>
</dbReference>
<keyword evidence="3" id="KW-0547">Nucleotide-binding</keyword>
<dbReference type="RefSeq" id="WP_190886202.1">
    <property type="nucleotide sequence ID" value="NZ_JACWZY010000004.1"/>
</dbReference>
<evidence type="ECO:0000313" key="3">
    <source>
        <dbReference type="EMBL" id="MBD2700339.1"/>
    </source>
</evidence>
<reference evidence="3" key="1">
    <citation type="submission" date="2020-09" db="EMBL/GenBank/DDBJ databases">
        <authorList>
            <person name="Kim M.K."/>
        </authorList>
    </citation>
    <scope>NUCLEOTIDE SEQUENCE</scope>
    <source>
        <strain evidence="3">BT702</strain>
    </source>
</reference>
<dbReference type="Proteomes" id="UP000598820">
    <property type="component" value="Unassembled WGS sequence"/>
</dbReference>
<accession>A0A926XTX7</accession>
<dbReference type="PANTHER" id="PTHR43566:SF1">
    <property type="entry name" value="AAA+ ATPASE DOMAIN-CONTAINING PROTEIN"/>
    <property type="match status" value="1"/>
</dbReference>
<sequence length="394" mass="44473">MFERSELSVLKARINEPRRFVQALIGPRQIGKTTLVRQLIPQLSFPAKYVSADAVGAANSAWIAQQWEATRFQLRTSGASEGLLIIDEIQKIDNWAEQVKAQWDQDSFDQIHLKVILLGSARLLIQRGLSESLAGRFELMPLTHWNLVEMQEAFGISADEFVWFGGYPGAAPLIHEPDRWRDYILNSLVETTVSKDILMMTRVDKPALLRQLFELGCSYSGQILSYTKLLGQLQDAGNTTTLSHYIQLLDSAGLLSSLEKYAVDKARQRGSIPKWQVQSSALFSIFSPYNFEQVRANPVEWGRWVETAVGVHLSRAAQTGKLNLFYWREGNDEIDFVLQRGNHVVGLEVKSGRRQSAPGMTVFKHKMHPTKVMLVGQSGIPWVDFLQADPLTLF</sequence>
<dbReference type="InterPro" id="IPR041682">
    <property type="entry name" value="AAA_14"/>
</dbReference>
<keyword evidence="3" id="KW-0067">ATP-binding</keyword>
<feature type="domain" description="DUF4143" evidence="2">
    <location>
        <begin position="195"/>
        <end position="352"/>
    </location>
</feature>
<keyword evidence="4" id="KW-1185">Reference proteome</keyword>
<evidence type="ECO:0000313" key="4">
    <source>
        <dbReference type="Proteomes" id="UP000598820"/>
    </source>
</evidence>
<feature type="domain" description="AAA" evidence="1">
    <location>
        <begin position="21"/>
        <end position="149"/>
    </location>
</feature>
<evidence type="ECO:0000259" key="2">
    <source>
        <dbReference type="Pfam" id="PF13635"/>
    </source>
</evidence>
<evidence type="ECO:0000259" key="1">
    <source>
        <dbReference type="Pfam" id="PF13173"/>
    </source>
</evidence>
<dbReference type="EMBL" id="JACWZY010000004">
    <property type="protein sequence ID" value="MBD2700339.1"/>
    <property type="molecule type" value="Genomic_DNA"/>
</dbReference>
<name>A0A926XTX7_9BACT</name>
<organism evidence="3 4">
    <name type="scientific">Spirosoma profusum</name>
    <dbReference type="NCBI Taxonomy" id="2771354"/>
    <lineage>
        <taxon>Bacteria</taxon>
        <taxon>Pseudomonadati</taxon>
        <taxon>Bacteroidota</taxon>
        <taxon>Cytophagia</taxon>
        <taxon>Cytophagales</taxon>
        <taxon>Cytophagaceae</taxon>
        <taxon>Spirosoma</taxon>
    </lineage>
</organism>
<dbReference type="SUPFAM" id="SSF52540">
    <property type="entry name" value="P-loop containing nucleoside triphosphate hydrolases"/>
    <property type="match status" value="1"/>
</dbReference>
<dbReference type="Pfam" id="PF13173">
    <property type="entry name" value="AAA_14"/>
    <property type="match status" value="1"/>
</dbReference>
<dbReference type="Pfam" id="PF13635">
    <property type="entry name" value="DUF4143"/>
    <property type="match status" value="1"/>
</dbReference>
<dbReference type="Gene3D" id="3.40.50.300">
    <property type="entry name" value="P-loop containing nucleotide triphosphate hydrolases"/>
    <property type="match status" value="1"/>
</dbReference>
<dbReference type="GO" id="GO:0005524">
    <property type="term" value="F:ATP binding"/>
    <property type="evidence" value="ECO:0007669"/>
    <property type="project" value="UniProtKB-KW"/>
</dbReference>
<dbReference type="InterPro" id="IPR025420">
    <property type="entry name" value="DUF4143"/>
</dbReference>
<protein>
    <submittedName>
        <fullName evidence="3">ATP-binding protein</fullName>
    </submittedName>
</protein>
<proteinExistence type="predicted"/>
<comment type="caution">
    <text evidence="3">The sequence shown here is derived from an EMBL/GenBank/DDBJ whole genome shotgun (WGS) entry which is preliminary data.</text>
</comment>
<gene>
    <name evidence="3" type="ORF">IC229_06820</name>
</gene>